<feature type="transmembrane region" description="Helical" evidence="1">
    <location>
        <begin position="12"/>
        <end position="34"/>
    </location>
</feature>
<sequence>MEKKKFTVKKMAVAGVLGGISAVLGLTPLGFIPVGPTRATIMHIPVIIGAIMEGPLVGALVGLIFGLFSILQAIMNPTPISVVFLDPLVSVVPRVLIGIVSYYVYVLFKRLGQKASKITLYSIWGITLFYLNFNLFRNIGNKEISLWVQIFNIILIGLTIFIGYYSNKKLKESAIEVVVSAAAGTLTNTVGVLSGIYFIHGEQYALKLGLDPSTAGKAILGIGITNGIPEIIVAMIIVTSVVASLKKSA</sequence>
<evidence type="ECO:0000313" key="2">
    <source>
        <dbReference type="EMBL" id="SHI07664.1"/>
    </source>
</evidence>
<dbReference type="RefSeq" id="WP_072744676.1">
    <property type="nucleotide sequence ID" value="NZ_FQXR01000009.1"/>
</dbReference>
<dbReference type="GO" id="GO:0022857">
    <property type="term" value="F:transmembrane transporter activity"/>
    <property type="evidence" value="ECO:0007669"/>
    <property type="project" value="InterPro"/>
</dbReference>
<feature type="transmembrane region" description="Helical" evidence="1">
    <location>
        <begin position="219"/>
        <end position="245"/>
    </location>
</feature>
<keyword evidence="3" id="KW-1185">Reference proteome</keyword>
<organism evidence="2 3">
    <name type="scientific">Sporanaerobacter acetigenes DSM 13106</name>
    <dbReference type="NCBI Taxonomy" id="1123281"/>
    <lineage>
        <taxon>Bacteria</taxon>
        <taxon>Bacillati</taxon>
        <taxon>Bacillota</taxon>
        <taxon>Tissierellia</taxon>
        <taxon>Tissierellales</taxon>
        <taxon>Sporanaerobacteraceae</taxon>
        <taxon>Sporanaerobacter</taxon>
    </lineage>
</organism>
<proteinExistence type="predicted"/>
<feature type="transmembrane region" description="Helical" evidence="1">
    <location>
        <begin position="146"/>
        <end position="165"/>
    </location>
</feature>
<dbReference type="Gene3D" id="1.10.1760.20">
    <property type="match status" value="1"/>
</dbReference>
<feature type="transmembrane region" description="Helical" evidence="1">
    <location>
        <begin position="91"/>
        <end position="108"/>
    </location>
</feature>
<gene>
    <name evidence="2" type="ORF">SAMN02745180_02030</name>
</gene>
<feature type="transmembrane region" description="Helical" evidence="1">
    <location>
        <begin position="177"/>
        <end position="199"/>
    </location>
</feature>
<reference evidence="2 3" key="1">
    <citation type="submission" date="2016-11" db="EMBL/GenBank/DDBJ databases">
        <authorList>
            <person name="Jaros S."/>
            <person name="Januszkiewicz K."/>
            <person name="Wedrychowicz H."/>
        </authorList>
    </citation>
    <scope>NUCLEOTIDE SEQUENCE [LARGE SCALE GENOMIC DNA]</scope>
    <source>
        <strain evidence="2 3">DSM 13106</strain>
    </source>
</reference>
<dbReference type="Proteomes" id="UP000184389">
    <property type="component" value="Unassembled WGS sequence"/>
</dbReference>
<dbReference type="Pfam" id="PF12822">
    <property type="entry name" value="ECF_trnsprt"/>
    <property type="match status" value="2"/>
</dbReference>
<feature type="transmembrane region" description="Helical" evidence="1">
    <location>
        <begin position="120"/>
        <end position="140"/>
    </location>
</feature>
<keyword evidence="1" id="KW-0472">Membrane</keyword>
<feature type="transmembrane region" description="Helical" evidence="1">
    <location>
        <begin position="46"/>
        <end position="71"/>
    </location>
</feature>
<accession>A0A1M5Y781</accession>
<evidence type="ECO:0000256" key="1">
    <source>
        <dbReference type="SAM" id="Phobius"/>
    </source>
</evidence>
<dbReference type="EMBL" id="FQXR01000009">
    <property type="protein sequence ID" value="SHI07664.1"/>
    <property type="molecule type" value="Genomic_DNA"/>
</dbReference>
<evidence type="ECO:0008006" key="4">
    <source>
        <dbReference type="Google" id="ProtNLM"/>
    </source>
</evidence>
<dbReference type="STRING" id="1123281.SAMN02745180_02030"/>
<name>A0A1M5Y781_9FIRM</name>
<keyword evidence="1" id="KW-0812">Transmembrane</keyword>
<dbReference type="AlphaFoldDB" id="A0A1M5Y781"/>
<evidence type="ECO:0000313" key="3">
    <source>
        <dbReference type="Proteomes" id="UP000184389"/>
    </source>
</evidence>
<dbReference type="OrthoDB" id="9813540at2"/>
<keyword evidence="1" id="KW-1133">Transmembrane helix</keyword>
<dbReference type="InterPro" id="IPR024529">
    <property type="entry name" value="ECF_trnsprt_substrate-spec"/>
</dbReference>
<protein>
    <recommendedName>
        <fullName evidence="4">ECF transporter S component</fullName>
    </recommendedName>
</protein>